<organism evidence="2">
    <name type="scientific">Brachypodium distachyon</name>
    <name type="common">Purple false brome</name>
    <name type="synonym">Trachynia distachya</name>
    <dbReference type="NCBI Taxonomy" id="15368"/>
    <lineage>
        <taxon>Eukaryota</taxon>
        <taxon>Viridiplantae</taxon>
        <taxon>Streptophyta</taxon>
        <taxon>Embryophyta</taxon>
        <taxon>Tracheophyta</taxon>
        <taxon>Spermatophyta</taxon>
        <taxon>Magnoliopsida</taxon>
        <taxon>Liliopsida</taxon>
        <taxon>Poales</taxon>
        <taxon>Poaceae</taxon>
        <taxon>BOP clade</taxon>
        <taxon>Pooideae</taxon>
        <taxon>Stipodae</taxon>
        <taxon>Brachypodieae</taxon>
        <taxon>Brachypodium</taxon>
    </lineage>
</organism>
<feature type="compositionally biased region" description="Low complexity" evidence="1">
    <location>
        <begin position="53"/>
        <end position="79"/>
    </location>
</feature>
<sequence>MTWHPSFSAPPSQLLLSLPTSSLPLQPPLPSLCPDLSSLTPPPSLLPHPPRLSSPSSPSLLPQPATNGLSLPSPEPLLSFEHRPPTKAAGPRSGSPSPGSGGSGRLRPLPSPLSISPSLGSLLVLTLLFLSLPFLQTGRAPLWTARDAMEDPAPVVPCAASSGLTWGRRRTR</sequence>
<evidence type="ECO:0000313" key="4">
    <source>
        <dbReference type="Proteomes" id="UP000008810"/>
    </source>
</evidence>
<evidence type="ECO:0000256" key="1">
    <source>
        <dbReference type="SAM" id="MobiDB-lite"/>
    </source>
</evidence>
<reference evidence="2" key="2">
    <citation type="submission" date="2017-06" db="EMBL/GenBank/DDBJ databases">
        <title>WGS assembly of Brachypodium distachyon.</title>
        <authorList>
            <consortium name="The International Brachypodium Initiative"/>
            <person name="Lucas S."/>
            <person name="Harmon-Smith M."/>
            <person name="Lail K."/>
            <person name="Tice H."/>
            <person name="Grimwood J."/>
            <person name="Bruce D."/>
            <person name="Barry K."/>
            <person name="Shu S."/>
            <person name="Lindquist E."/>
            <person name="Wang M."/>
            <person name="Pitluck S."/>
            <person name="Vogel J.P."/>
            <person name="Garvin D.F."/>
            <person name="Mockler T.C."/>
            <person name="Schmutz J."/>
            <person name="Rokhsar D."/>
            <person name="Bevan M.W."/>
        </authorList>
    </citation>
    <scope>NUCLEOTIDE SEQUENCE</scope>
    <source>
        <strain evidence="2">Bd21</strain>
    </source>
</reference>
<evidence type="ECO:0000313" key="2">
    <source>
        <dbReference type="EMBL" id="KQJ81678.1"/>
    </source>
</evidence>
<dbReference type="InParanoid" id="A0A0Q3E1Z7"/>
<gene>
    <name evidence="2" type="ORF">BRADI_5g02218v3</name>
</gene>
<feature type="compositionally biased region" description="Pro residues" evidence="1">
    <location>
        <begin position="40"/>
        <end position="52"/>
    </location>
</feature>
<feature type="compositionally biased region" description="Low complexity" evidence="1">
    <location>
        <begin position="1"/>
        <end position="24"/>
    </location>
</feature>
<dbReference type="EMBL" id="CM000884">
    <property type="protein sequence ID" value="KQJ81678.1"/>
    <property type="molecule type" value="Genomic_DNA"/>
</dbReference>
<name>A0A0Q3E1Z7_BRADI</name>
<feature type="region of interest" description="Disordered" evidence="1">
    <location>
        <begin position="1"/>
        <end position="109"/>
    </location>
</feature>
<dbReference type="EnsemblPlants" id="KQJ81678">
    <property type="protein sequence ID" value="KQJ81678"/>
    <property type="gene ID" value="BRADI_5g02218v3"/>
</dbReference>
<dbReference type="AlphaFoldDB" id="A0A0Q3E1Z7"/>
<protein>
    <submittedName>
        <fullName evidence="2 3">Uncharacterized protein</fullName>
    </submittedName>
</protein>
<evidence type="ECO:0000313" key="3">
    <source>
        <dbReference type="EnsemblPlants" id="KQJ81678"/>
    </source>
</evidence>
<accession>A0A0Q3E1Z7</accession>
<proteinExistence type="predicted"/>
<dbReference type="Gramene" id="KQJ81678">
    <property type="protein sequence ID" value="KQJ81678"/>
    <property type="gene ID" value="BRADI_5g02218v3"/>
</dbReference>
<dbReference type="Proteomes" id="UP000008810">
    <property type="component" value="Chromosome 5"/>
</dbReference>
<keyword evidence="4" id="KW-1185">Reference proteome</keyword>
<reference evidence="3" key="3">
    <citation type="submission" date="2018-08" db="UniProtKB">
        <authorList>
            <consortium name="EnsemblPlants"/>
        </authorList>
    </citation>
    <scope>IDENTIFICATION</scope>
    <source>
        <strain evidence="3">cv. Bd21</strain>
    </source>
</reference>
<reference evidence="2 3" key="1">
    <citation type="journal article" date="2010" name="Nature">
        <title>Genome sequencing and analysis of the model grass Brachypodium distachyon.</title>
        <authorList>
            <consortium name="International Brachypodium Initiative"/>
        </authorList>
    </citation>
    <scope>NUCLEOTIDE SEQUENCE [LARGE SCALE GENOMIC DNA]</scope>
    <source>
        <strain evidence="2 3">Bd21</strain>
    </source>
</reference>